<name>A0A968GJL4_9SPIO</name>
<evidence type="ECO:0000313" key="1">
    <source>
        <dbReference type="EMBL" id="NIZ69885.1"/>
    </source>
</evidence>
<keyword evidence="2" id="KW-1185">Reference proteome</keyword>
<protein>
    <submittedName>
        <fullName evidence="1">Uncharacterized protein</fullName>
    </submittedName>
</protein>
<organism evidence="1 2">
    <name type="scientific">Entomospira culicis</name>
    <dbReference type="NCBI Taxonomy" id="2719989"/>
    <lineage>
        <taxon>Bacteria</taxon>
        <taxon>Pseudomonadati</taxon>
        <taxon>Spirochaetota</taxon>
        <taxon>Spirochaetia</taxon>
        <taxon>Spirochaetales</taxon>
        <taxon>Spirochaetaceae</taxon>
        <taxon>Entomospira</taxon>
    </lineage>
</organism>
<dbReference type="RefSeq" id="WP_167695957.1">
    <property type="nucleotide sequence ID" value="NZ_CP118181.1"/>
</dbReference>
<comment type="caution">
    <text evidence="1">The sequence shown here is derived from an EMBL/GenBank/DDBJ whole genome shotgun (WGS) entry which is preliminary data.</text>
</comment>
<sequence length="377" mass="44313">MKRSTMLKLAPLLLIGALASIGMLFFNAKSPQTTGYLLSISSLKEIHTINLTTNQRESRNILNAWHPYRAEWDILNYTIDEQEGRYLFSFEQHSRYVNGKFIDPPHGLHAIRYDLYTGEKEILELDSFLHEAINNSAYIYALNKNDLLLHHTHNPHKNSSEEYFYEGYIILELFSIEENKVLQSHTIAYTDFPDLFAPSKEKTLSIKYYNPQEKFLLFTQYGKLYRLDLTTMQTSQIDGIETQFTTHHPFGYTRSSSSWTKEYLLVTHHNKYAIYHLASQQIATYLPESLPHGDYYLIDSDKILVHTSRRTLWDKLINQIFHPAFYGTSSTQKYQIYQIQEETATLLWQQQKATYVGWSKFYYPPQLILPSEARKKR</sequence>
<reference evidence="1" key="1">
    <citation type="submission" date="2020-03" db="EMBL/GenBank/DDBJ databases">
        <title>Spirochaetal bacteria isolated from arthropods constitute a novel genus Entomospira genus novum within the order Spirochaetales.</title>
        <authorList>
            <person name="Grana-Miraglia L."/>
            <person name="Sikutova S."/>
            <person name="Fingerle V."/>
            <person name="Sing A."/>
            <person name="Castillo-Ramirez S."/>
            <person name="Margos G."/>
            <person name="Rudolf I."/>
        </authorList>
    </citation>
    <scope>NUCLEOTIDE SEQUENCE</scope>
    <source>
        <strain evidence="1">BR149</strain>
    </source>
</reference>
<gene>
    <name evidence="1" type="ORF">HCT48_06660</name>
</gene>
<dbReference type="EMBL" id="JAATLM010000001">
    <property type="protein sequence ID" value="NIZ69885.1"/>
    <property type="molecule type" value="Genomic_DNA"/>
</dbReference>
<evidence type="ECO:0000313" key="2">
    <source>
        <dbReference type="Proteomes" id="UP000778951"/>
    </source>
</evidence>
<proteinExistence type="predicted"/>
<accession>A0A968GJL4</accession>
<dbReference type="Proteomes" id="UP000778951">
    <property type="component" value="Unassembled WGS sequence"/>
</dbReference>
<dbReference type="AlphaFoldDB" id="A0A968GJL4"/>